<comment type="caution">
    <text evidence="1">The sequence shown here is derived from an EMBL/GenBank/DDBJ whole genome shotgun (WGS) entry which is preliminary data.</text>
</comment>
<keyword evidence="2" id="KW-1185">Reference proteome</keyword>
<reference evidence="1 2" key="1">
    <citation type="submission" date="2023-07" db="EMBL/GenBank/DDBJ databases">
        <title>Comparative genomics of wheat-associated soil bacteria to identify genetic determinants of phenazine resistance.</title>
        <authorList>
            <person name="Mouncey N."/>
        </authorList>
    </citation>
    <scope>NUCLEOTIDE SEQUENCE [LARGE SCALE GENOMIC DNA]</scope>
    <source>
        <strain evidence="1 2">V2I4</strain>
    </source>
</reference>
<evidence type="ECO:0000313" key="2">
    <source>
        <dbReference type="Proteomes" id="UP001230328"/>
    </source>
</evidence>
<proteinExistence type="predicted"/>
<accession>A0ABU0SG87</accession>
<gene>
    <name evidence="1" type="ORF">QF035_000167</name>
</gene>
<sequence length="113" mass="12118">MTNSDKLLERLVKRVNDNGVFLDITITISGSLITGRLAPRGAWLTTIAEELESSDSPDFANDFKAEAGALDTTEYLHLSGGRVLHGTISMPTKGGLFRAPVSSVEAWTIGRIG</sequence>
<dbReference type="EMBL" id="JAUSZI010000002">
    <property type="protein sequence ID" value="MDQ1022585.1"/>
    <property type="molecule type" value="Genomic_DNA"/>
</dbReference>
<organism evidence="1 2">
    <name type="scientific">Streptomyces umbrinus</name>
    <dbReference type="NCBI Taxonomy" id="67370"/>
    <lineage>
        <taxon>Bacteria</taxon>
        <taxon>Bacillati</taxon>
        <taxon>Actinomycetota</taxon>
        <taxon>Actinomycetes</taxon>
        <taxon>Kitasatosporales</taxon>
        <taxon>Streptomycetaceae</taxon>
        <taxon>Streptomyces</taxon>
        <taxon>Streptomyces phaeochromogenes group</taxon>
    </lineage>
</organism>
<name>A0ABU0SG87_9ACTN</name>
<protein>
    <recommendedName>
        <fullName evidence="3">Gas vesicle protein</fullName>
    </recommendedName>
</protein>
<evidence type="ECO:0008006" key="3">
    <source>
        <dbReference type="Google" id="ProtNLM"/>
    </source>
</evidence>
<dbReference type="Proteomes" id="UP001230328">
    <property type="component" value="Unassembled WGS sequence"/>
</dbReference>
<dbReference type="RefSeq" id="WP_143645069.1">
    <property type="nucleotide sequence ID" value="NZ_JAUSZI010000002.1"/>
</dbReference>
<evidence type="ECO:0000313" key="1">
    <source>
        <dbReference type="EMBL" id="MDQ1022585.1"/>
    </source>
</evidence>